<dbReference type="InterPro" id="IPR000281">
    <property type="entry name" value="HTH_RpiR"/>
</dbReference>
<dbReference type="InterPro" id="IPR036388">
    <property type="entry name" value="WH-like_DNA-bd_sf"/>
</dbReference>
<dbReference type="RefSeq" id="WP_139605150.1">
    <property type="nucleotide sequence ID" value="NZ_VDCQ01000044.1"/>
</dbReference>
<dbReference type="InterPro" id="IPR001347">
    <property type="entry name" value="SIS_dom"/>
</dbReference>
<protein>
    <submittedName>
        <fullName evidence="6">MurR/RpiR family transcriptional regulator</fullName>
    </submittedName>
</protein>
<dbReference type="AlphaFoldDB" id="A0A5C4T2Q1"/>
<evidence type="ECO:0000256" key="1">
    <source>
        <dbReference type="ARBA" id="ARBA00023015"/>
    </source>
</evidence>
<dbReference type="Gene3D" id="3.40.50.10490">
    <property type="entry name" value="Glucose-6-phosphate isomerase like protein, domain 1"/>
    <property type="match status" value="1"/>
</dbReference>
<evidence type="ECO:0000256" key="3">
    <source>
        <dbReference type="ARBA" id="ARBA00023163"/>
    </source>
</evidence>
<dbReference type="Pfam" id="PF01418">
    <property type="entry name" value="HTH_6"/>
    <property type="match status" value="1"/>
</dbReference>
<dbReference type="Gene3D" id="1.10.10.10">
    <property type="entry name" value="Winged helix-like DNA-binding domain superfamily/Winged helix DNA-binding domain"/>
    <property type="match status" value="1"/>
</dbReference>
<gene>
    <name evidence="6" type="ORF">FE784_25810</name>
</gene>
<dbReference type="EMBL" id="VDCQ01000044">
    <property type="protein sequence ID" value="TNJ63338.1"/>
    <property type="molecule type" value="Genomic_DNA"/>
</dbReference>
<keyword evidence="1" id="KW-0805">Transcription regulation</keyword>
<comment type="caution">
    <text evidence="6">The sequence shown here is derived from an EMBL/GenBank/DDBJ whole genome shotgun (WGS) entry which is preliminary data.</text>
</comment>
<dbReference type="InterPro" id="IPR047640">
    <property type="entry name" value="RpiR-like"/>
</dbReference>
<dbReference type="InterPro" id="IPR009057">
    <property type="entry name" value="Homeodomain-like_sf"/>
</dbReference>
<dbReference type="OrthoDB" id="2930at2"/>
<dbReference type="SUPFAM" id="SSF46689">
    <property type="entry name" value="Homeodomain-like"/>
    <property type="match status" value="1"/>
</dbReference>
<keyword evidence="2" id="KW-0238">DNA-binding</keyword>
<dbReference type="PROSITE" id="PS51071">
    <property type="entry name" value="HTH_RPIR"/>
    <property type="match status" value="1"/>
</dbReference>
<accession>A0A5C4T2Q1</accession>
<sequence length="289" mass="32390">MTTGQTSIEQLVKGEFDGLSSAQKKVAEYLLLHPDEGALLTAKQISREACVSETTVIRLSYALGFSNFSEMQQRMRERILKNKVPAYIPPQEEIPALSALDESNALAQVIENDILILKQSLQQLNYAEIWKAVDAFIRADQVLIAGYRASYAAAYWFSFMLSTTRDHVQLCPSGGDDYAKLVNLTERSVVAVISFPRYSRELLNLAHQAKRQNVKLLSVTDRLLSPVGRISDITLATDVNVDTGMASMSSVISLLNLLIYGIKTKDREQFRARQQQLEQMYTASDIFVE</sequence>
<dbReference type="Pfam" id="PF01380">
    <property type="entry name" value="SIS"/>
    <property type="match status" value="1"/>
</dbReference>
<dbReference type="GO" id="GO:1901135">
    <property type="term" value="P:carbohydrate derivative metabolic process"/>
    <property type="evidence" value="ECO:0007669"/>
    <property type="project" value="InterPro"/>
</dbReference>
<organism evidence="6 7">
    <name type="scientific">Paenibacillus hemerocallicola</name>
    <dbReference type="NCBI Taxonomy" id="1172614"/>
    <lineage>
        <taxon>Bacteria</taxon>
        <taxon>Bacillati</taxon>
        <taxon>Bacillota</taxon>
        <taxon>Bacilli</taxon>
        <taxon>Bacillales</taxon>
        <taxon>Paenibacillaceae</taxon>
        <taxon>Paenibacillus</taxon>
    </lineage>
</organism>
<dbReference type="PROSITE" id="PS51464">
    <property type="entry name" value="SIS"/>
    <property type="match status" value="1"/>
</dbReference>
<reference evidence="6 7" key="1">
    <citation type="submission" date="2019-05" db="EMBL/GenBank/DDBJ databases">
        <title>We sequenced the genome of Paenibacillus hemerocallicola KCTC 33185 for further insight into its adaptation and study the phylogeny of Paenibacillus.</title>
        <authorList>
            <person name="Narsing Rao M.P."/>
        </authorList>
    </citation>
    <scope>NUCLEOTIDE SEQUENCE [LARGE SCALE GENOMIC DNA]</scope>
    <source>
        <strain evidence="6 7">KCTC 33185</strain>
    </source>
</reference>
<evidence type="ECO:0000259" key="5">
    <source>
        <dbReference type="PROSITE" id="PS51464"/>
    </source>
</evidence>
<dbReference type="InterPro" id="IPR035472">
    <property type="entry name" value="RpiR-like_SIS"/>
</dbReference>
<dbReference type="GO" id="GO:0097367">
    <property type="term" value="F:carbohydrate derivative binding"/>
    <property type="evidence" value="ECO:0007669"/>
    <property type="project" value="InterPro"/>
</dbReference>
<proteinExistence type="predicted"/>
<evidence type="ECO:0000313" key="7">
    <source>
        <dbReference type="Proteomes" id="UP000307943"/>
    </source>
</evidence>
<dbReference type="Proteomes" id="UP000307943">
    <property type="component" value="Unassembled WGS sequence"/>
</dbReference>
<feature type="domain" description="HTH rpiR-type" evidence="4">
    <location>
        <begin position="6"/>
        <end position="82"/>
    </location>
</feature>
<keyword evidence="3" id="KW-0804">Transcription</keyword>
<evidence type="ECO:0000259" key="4">
    <source>
        <dbReference type="PROSITE" id="PS51071"/>
    </source>
</evidence>
<keyword evidence="7" id="KW-1185">Reference proteome</keyword>
<dbReference type="GO" id="GO:0003700">
    <property type="term" value="F:DNA-binding transcription factor activity"/>
    <property type="evidence" value="ECO:0007669"/>
    <property type="project" value="InterPro"/>
</dbReference>
<evidence type="ECO:0000256" key="2">
    <source>
        <dbReference type="ARBA" id="ARBA00023125"/>
    </source>
</evidence>
<dbReference type="CDD" id="cd05013">
    <property type="entry name" value="SIS_RpiR"/>
    <property type="match status" value="1"/>
</dbReference>
<evidence type="ECO:0000313" key="6">
    <source>
        <dbReference type="EMBL" id="TNJ63338.1"/>
    </source>
</evidence>
<name>A0A5C4T2Q1_9BACL</name>
<dbReference type="PANTHER" id="PTHR30514">
    <property type="entry name" value="GLUCOKINASE"/>
    <property type="match status" value="1"/>
</dbReference>
<dbReference type="PANTHER" id="PTHR30514:SF18">
    <property type="entry name" value="RPIR-FAMILY TRANSCRIPTIONAL REGULATOR"/>
    <property type="match status" value="1"/>
</dbReference>
<dbReference type="GO" id="GO:0003677">
    <property type="term" value="F:DNA binding"/>
    <property type="evidence" value="ECO:0007669"/>
    <property type="project" value="UniProtKB-KW"/>
</dbReference>
<feature type="domain" description="SIS" evidence="5">
    <location>
        <begin position="132"/>
        <end position="268"/>
    </location>
</feature>
<dbReference type="InterPro" id="IPR046348">
    <property type="entry name" value="SIS_dom_sf"/>
</dbReference>
<dbReference type="SUPFAM" id="SSF53697">
    <property type="entry name" value="SIS domain"/>
    <property type="match status" value="1"/>
</dbReference>